<dbReference type="PRINTS" id="PR01270">
    <property type="entry name" value="HDASUPER"/>
</dbReference>
<dbReference type="AlphaFoldDB" id="A0A3S9NXQ5"/>
<evidence type="ECO:0000259" key="3">
    <source>
        <dbReference type="Pfam" id="PF00850"/>
    </source>
</evidence>
<evidence type="ECO:0000313" key="5">
    <source>
        <dbReference type="Proteomes" id="UP000267268"/>
    </source>
</evidence>
<dbReference type="RefSeq" id="WP_126610671.1">
    <property type="nucleotide sequence ID" value="NZ_CP034562.1"/>
</dbReference>
<accession>A0A3S9NXQ5</accession>
<dbReference type="KEGG" id="fll:EI427_00440"/>
<name>A0A3S9NXQ5_9BACT</name>
<proteinExistence type="inferred from homology"/>
<dbReference type="PANTHER" id="PTHR10625">
    <property type="entry name" value="HISTONE DEACETYLASE HDAC1-RELATED"/>
    <property type="match status" value="1"/>
</dbReference>
<dbReference type="PANTHER" id="PTHR10625:SF19">
    <property type="entry name" value="HISTONE DEACETYLASE 12"/>
    <property type="match status" value="1"/>
</dbReference>
<gene>
    <name evidence="4" type="ORF">EI427_00440</name>
</gene>
<dbReference type="InterPro" id="IPR044150">
    <property type="entry name" value="HDAC_classIV"/>
</dbReference>
<dbReference type="InterPro" id="IPR037138">
    <property type="entry name" value="His_deacetylse_dom_sf"/>
</dbReference>
<sequence length="300" mass="33959">MLKIAYHECYGHPVEEGHRFPMDKYPLLVEQLIYEGTISDKNLFKPTPVNPEFVLTTHTEEYWKKLIEQTLTYHEARKIGLPMSEDLILRELIITQGTVDCTEFALQYGVAMNIAGGTHHAYTDHGEGFCILNDFGVAANYLINQKAFSRILIIDLDVHQGNGTAEIFKNNQKVFTFSMHGANNYPMHKEKSDLDIALNDNTSDSEYLSVLNKHIDELFSSIEPEFVFYLSGVDILKTDKLGKLGLSIQGCKERDEIVFKKCSSSNIPVVVSMGGGYSKSLRFIIEAHANTFRVANNIYF</sequence>
<dbReference type="OrthoDB" id="9808367at2"/>
<dbReference type="SUPFAM" id="SSF52768">
    <property type="entry name" value="Arginase/deacetylase"/>
    <property type="match status" value="1"/>
</dbReference>
<evidence type="ECO:0000313" key="4">
    <source>
        <dbReference type="EMBL" id="AZQ60728.1"/>
    </source>
</evidence>
<dbReference type="GO" id="GO:0004407">
    <property type="term" value="F:histone deacetylase activity"/>
    <property type="evidence" value="ECO:0007669"/>
    <property type="project" value="InterPro"/>
</dbReference>
<keyword evidence="5" id="KW-1185">Reference proteome</keyword>
<dbReference type="InterPro" id="IPR000286">
    <property type="entry name" value="HDACs"/>
</dbReference>
<dbReference type="InterPro" id="IPR023801">
    <property type="entry name" value="His_deacetylse_dom"/>
</dbReference>
<reference evidence="4 5" key="1">
    <citation type="submission" date="2018-12" db="EMBL/GenBank/DDBJ databases">
        <title>Flammeovirga pectinis sp. nov., isolated from the gut of the Korean scallop, Patinopecten yessoensis.</title>
        <authorList>
            <person name="Bae J.-W."/>
            <person name="Jeong Y.-S."/>
            <person name="Kang W."/>
        </authorList>
    </citation>
    <scope>NUCLEOTIDE SEQUENCE [LARGE SCALE GENOMIC DNA]</scope>
    <source>
        <strain evidence="4 5">L12M1</strain>
    </source>
</reference>
<dbReference type="InterPro" id="IPR023696">
    <property type="entry name" value="Ureohydrolase_dom_sf"/>
</dbReference>
<evidence type="ECO:0000256" key="2">
    <source>
        <dbReference type="ARBA" id="ARBA00022801"/>
    </source>
</evidence>
<dbReference type="Proteomes" id="UP000267268">
    <property type="component" value="Chromosome 1"/>
</dbReference>
<evidence type="ECO:0000256" key="1">
    <source>
        <dbReference type="ARBA" id="ARBA00005947"/>
    </source>
</evidence>
<dbReference type="GO" id="GO:0040029">
    <property type="term" value="P:epigenetic regulation of gene expression"/>
    <property type="evidence" value="ECO:0007669"/>
    <property type="project" value="TreeGrafter"/>
</dbReference>
<dbReference type="Pfam" id="PF00850">
    <property type="entry name" value="Hist_deacetyl"/>
    <property type="match status" value="1"/>
</dbReference>
<dbReference type="Gene3D" id="3.40.800.20">
    <property type="entry name" value="Histone deacetylase domain"/>
    <property type="match status" value="1"/>
</dbReference>
<dbReference type="CDD" id="cd09993">
    <property type="entry name" value="HDAC_classIV"/>
    <property type="match status" value="1"/>
</dbReference>
<dbReference type="EMBL" id="CP034562">
    <property type="protein sequence ID" value="AZQ60728.1"/>
    <property type="molecule type" value="Genomic_DNA"/>
</dbReference>
<dbReference type="GO" id="GO:0016787">
    <property type="term" value="F:hydrolase activity"/>
    <property type="evidence" value="ECO:0007669"/>
    <property type="project" value="UniProtKB-KW"/>
</dbReference>
<keyword evidence="2" id="KW-0378">Hydrolase</keyword>
<feature type="domain" description="Histone deacetylase" evidence="3">
    <location>
        <begin position="18"/>
        <end position="281"/>
    </location>
</feature>
<comment type="similarity">
    <text evidence="1">Belongs to the histone deacetylase family.</text>
</comment>
<organism evidence="4 5">
    <name type="scientific">Flammeovirga pectinis</name>
    <dbReference type="NCBI Taxonomy" id="2494373"/>
    <lineage>
        <taxon>Bacteria</taxon>
        <taxon>Pseudomonadati</taxon>
        <taxon>Bacteroidota</taxon>
        <taxon>Cytophagia</taxon>
        <taxon>Cytophagales</taxon>
        <taxon>Flammeovirgaceae</taxon>
        <taxon>Flammeovirga</taxon>
    </lineage>
</organism>
<protein>
    <submittedName>
        <fullName evidence="4">Histone deacetylase</fullName>
    </submittedName>
</protein>